<organism evidence="2 3">
    <name type="scientific">Arthrobacter ramosus</name>
    <dbReference type="NCBI Taxonomy" id="1672"/>
    <lineage>
        <taxon>Bacteria</taxon>
        <taxon>Bacillati</taxon>
        <taxon>Actinomycetota</taxon>
        <taxon>Actinomycetes</taxon>
        <taxon>Micrococcales</taxon>
        <taxon>Micrococcaceae</taxon>
        <taxon>Arthrobacter</taxon>
    </lineage>
</organism>
<dbReference type="Proteomes" id="UP001589702">
    <property type="component" value="Unassembled WGS sequence"/>
</dbReference>
<accession>A0ABV5XTZ1</accession>
<reference evidence="2 3" key="1">
    <citation type="submission" date="2024-09" db="EMBL/GenBank/DDBJ databases">
        <authorList>
            <person name="Sun Q."/>
            <person name="Mori K."/>
        </authorList>
    </citation>
    <scope>NUCLEOTIDE SEQUENCE [LARGE SCALE GENOMIC DNA]</scope>
    <source>
        <strain evidence="2 3">JCM 1334</strain>
    </source>
</reference>
<dbReference type="RefSeq" id="WP_234754939.1">
    <property type="nucleotide sequence ID" value="NZ_BAAAWN010000001.1"/>
</dbReference>
<gene>
    <name evidence="2" type="ORF">ACFFP1_01740</name>
</gene>
<dbReference type="InterPro" id="IPR046553">
    <property type="entry name" value="DUF6707"/>
</dbReference>
<evidence type="ECO:0000313" key="3">
    <source>
        <dbReference type="Proteomes" id="UP001589702"/>
    </source>
</evidence>
<keyword evidence="3" id="KW-1185">Reference proteome</keyword>
<proteinExistence type="predicted"/>
<dbReference type="EMBL" id="JBHMBC010000005">
    <property type="protein sequence ID" value="MFB9818213.1"/>
    <property type="molecule type" value="Genomic_DNA"/>
</dbReference>
<protein>
    <submittedName>
        <fullName evidence="2">DUF6707 family protein</fullName>
    </submittedName>
</protein>
<sequence>MTHSPADQQYREKQAGALQIGDYLFLPGDGPAEEITHIELEHDDFGAPALILVTTLDGGSVRIAIGSSVAVGEAAVVPDDDALPTEDPATLAEPVPGDAPEGGTPDDAPDGGTPDAGDSPAEAVPAVVVPPLPAVEPTVSGSLMPSTAPDPAQLALIPEPTDSPEDVVAAAAEAHPGRNGVSVLSERLVKGINTKSGSCLRDLSDLAHDLFIELRDPDHALAVADILNVLPYDGNRDRWMSVERSLALSSFICRELGQAERAEVYDQLLQAPDTIETDPFKARIAAKVRQRGLNEPNLYDKEIFRSIDNGNRDAEREWRLLRLETLLFLRSHGGSNTLGVGELDHRIANELEAVRA</sequence>
<feature type="region of interest" description="Disordered" evidence="1">
    <location>
        <begin position="79"/>
        <end position="122"/>
    </location>
</feature>
<dbReference type="Pfam" id="PF20453">
    <property type="entry name" value="DUF6707"/>
    <property type="match status" value="1"/>
</dbReference>
<feature type="compositionally biased region" description="Low complexity" evidence="1">
    <location>
        <begin position="96"/>
        <end position="122"/>
    </location>
</feature>
<comment type="caution">
    <text evidence="2">The sequence shown here is derived from an EMBL/GenBank/DDBJ whole genome shotgun (WGS) entry which is preliminary data.</text>
</comment>
<name>A0ABV5XTZ1_ARTRM</name>
<evidence type="ECO:0000256" key="1">
    <source>
        <dbReference type="SAM" id="MobiDB-lite"/>
    </source>
</evidence>
<feature type="region of interest" description="Disordered" evidence="1">
    <location>
        <begin position="138"/>
        <end position="157"/>
    </location>
</feature>
<evidence type="ECO:0000313" key="2">
    <source>
        <dbReference type="EMBL" id="MFB9818213.1"/>
    </source>
</evidence>